<name>A0A239D5A1_9BACT</name>
<dbReference type="Gene3D" id="3.40.50.1820">
    <property type="entry name" value="alpha/beta hydrolase"/>
    <property type="match status" value="1"/>
</dbReference>
<gene>
    <name evidence="3" type="ORF">SAMN05421770_101297</name>
</gene>
<evidence type="ECO:0000256" key="1">
    <source>
        <dbReference type="ARBA" id="ARBA00022801"/>
    </source>
</evidence>
<dbReference type="EMBL" id="FZOU01000001">
    <property type="protein sequence ID" value="SNS27477.1"/>
    <property type="molecule type" value="Genomic_DNA"/>
</dbReference>
<accession>A0A239D5A1</accession>
<dbReference type="Proteomes" id="UP000198356">
    <property type="component" value="Unassembled WGS sequence"/>
</dbReference>
<dbReference type="InterPro" id="IPR050266">
    <property type="entry name" value="AB_hydrolase_sf"/>
</dbReference>
<sequence length="306" mass="32773">MPIRLNSRLILRFLACVYVLLYLYFMNVQAAHAQAPGKQTRFSVVVQGVAAGKGPDVILIPGLGSGRDDFAAEAALLAPSYRLHLVQLAGFAGEPSGPNATGPILAPVVEQLHQYIVDNHLQHPAIIGHSLGGLLTLMLAQRYPGDAGRLLIVDSLPFYGLVFSPQATVELVAPQAKIMGDTLLGMPDDQYAATQPLMASRLVKSPEGAKKVVADTLASDRKVVVAAMEEDLATDLRPTVAQIKIPITVLYPFNASQGSEAEVTALYKGSFAGMPNVKFTRIDDSMHFIMFDQPAAFHAAVVGFLQ</sequence>
<feature type="domain" description="AB hydrolase-1" evidence="2">
    <location>
        <begin position="57"/>
        <end position="299"/>
    </location>
</feature>
<protein>
    <submittedName>
        <fullName evidence="3">Pimeloyl-ACP methyl ester carboxylesterase</fullName>
    </submittedName>
</protein>
<dbReference type="PANTHER" id="PTHR43798">
    <property type="entry name" value="MONOACYLGLYCEROL LIPASE"/>
    <property type="match status" value="1"/>
</dbReference>
<evidence type="ECO:0000313" key="4">
    <source>
        <dbReference type="Proteomes" id="UP000198356"/>
    </source>
</evidence>
<reference evidence="3 4" key="1">
    <citation type="submission" date="2017-06" db="EMBL/GenBank/DDBJ databases">
        <authorList>
            <person name="Kim H.J."/>
            <person name="Triplett B.A."/>
        </authorList>
    </citation>
    <scope>NUCLEOTIDE SEQUENCE [LARGE SCALE GENOMIC DNA]</scope>
    <source>
        <strain evidence="3 4">DSM 18704</strain>
    </source>
</reference>
<evidence type="ECO:0000313" key="3">
    <source>
        <dbReference type="EMBL" id="SNS27477.1"/>
    </source>
</evidence>
<dbReference type="AlphaFoldDB" id="A0A239D5A1"/>
<keyword evidence="4" id="KW-1185">Reference proteome</keyword>
<dbReference type="GO" id="GO:0016020">
    <property type="term" value="C:membrane"/>
    <property type="evidence" value="ECO:0007669"/>
    <property type="project" value="TreeGrafter"/>
</dbReference>
<dbReference type="Pfam" id="PF12697">
    <property type="entry name" value="Abhydrolase_6"/>
    <property type="match status" value="1"/>
</dbReference>
<dbReference type="InterPro" id="IPR000073">
    <property type="entry name" value="AB_hydrolase_1"/>
</dbReference>
<evidence type="ECO:0000259" key="2">
    <source>
        <dbReference type="Pfam" id="PF12697"/>
    </source>
</evidence>
<dbReference type="PANTHER" id="PTHR43798:SF31">
    <property type="entry name" value="AB HYDROLASE SUPERFAMILY PROTEIN YCLE"/>
    <property type="match status" value="1"/>
</dbReference>
<dbReference type="SUPFAM" id="SSF53474">
    <property type="entry name" value="alpha/beta-Hydrolases"/>
    <property type="match status" value="1"/>
</dbReference>
<proteinExistence type="predicted"/>
<organism evidence="3 4">
    <name type="scientific">Granulicella rosea</name>
    <dbReference type="NCBI Taxonomy" id="474952"/>
    <lineage>
        <taxon>Bacteria</taxon>
        <taxon>Pseudomonadati</taxon>
        <taxon>Acidobacteriota</taxon>
        <taxon>Terriglobia</taxon>
        <taxon>Terriglobales</taxon>
        <taxon>Acidobacteriaceae</taxon>
        <taxon>Granulicella</taxon>
    </lineage>
</organism>
<dbReference type="GO" id="GO:0016787">
    <property type="term" value="F:hydrolase activity"/>
    <property type="evidence" value="ECO:0007669"/>
    <property type="project" value="UniProtKB-KW"/>
</dbReference>
<dbReference type="InterPro" id="IPR029058">
    <property type="entry name" value="AB_hydrolase_fold"/>
</dbReference>
<dbReference type="OrthoDB" id="9808398at2"/>
<dbReference type="RefSeq" id="WP_089406608.1">
    <property type="nucleotide sequence ID" value="NZ_FZOU01000001.1"/>
</dbReference>
<keyword evidence="1" id="KW-0378">Hydrolase</keyword>